<reference evidence="4" key="1">
    <citation type="submission" date="2017-06" db="EMBL/GenBank/DDBJ databases">
        <authorList>
            <person name="Varghese N."/>
            <person name="Submissions S."/>
        </authorList>
    </citation>
    <scope>NUCLEOTIDE SEQUENCE [LARGE SCALE GENOMIC DNA]</scope>
    <source>
        <strain evidence="4">DSM 137</strain>
    </source>
</reference>
<name>A0A212PXD9_RHOAC</name>
<dbReference type="InterPro" id="IPR053728">
    <property type="entry name" value="Alginate_Permeability_Chnl"/>
</dbReference>
<keyword evidence="4" id="KW-1185">Reference proteome</keyword>
<feature type="chain" id="PRO_5013233691" evidence="1">
    <location>
        <begin position="26"/>
        <end position="478"/>
    </location>
</feature>
<dbReference type="RefSeq" id="WP_088518627.1">
    <property type="nucleotide sequence ID" value="NZ_FYDG01000001.1"/>
</dbReference>
<accession>A0A212PXD9</accession>
<keyword evidence="1" id="KW-0732">Signal</keyword>
<dbReference type="EMBL" id="FYDG01000001">
    <property type="protein sequence ID" value="SNB51613.1"/>
    <property type="molecule type" value="Genomic_DNA"/>
</dbReference>
<evidence type="ECO:0000313" key="4">
    <source>
        <dbReference type="Proteomes" id="UP000198418"/>
    </source>
</evidence>
<dbReference type="Proteomes" id="UP000198418">
    <property type="component" value="Unassembled WGS sequence"/>
</dbReference>
<feature type="signal peptide" evidence="1">
    <location>
        <begin position="1"/>
        <end position="25"/>
    </location>
</feature>
<protein>
    <submittedName>
        <fullName evidence="3">Alginate export</fullName>
    </submittedName>
</protein>
<evidence type="ECO:0000313" key="3">
    <source>
        <dbReference type="EMBL" id="SNB51613.1"/>
    </source>
</evidence>
<dbReference type="InterPro" id="IPR025388">
    <property type="entry name" value="Alginate_export_dom"/>
</dbReference>
<dbReference type="AlphaFoldDB" id="A0A212PXD9"/>
<feature type="domain" description="Alginate export" evidence="2">
    <location>
        <begin position="78"/>
        <end position="469"/>
    </location>
</feature>
<evidence type="ECO:0000256" key="1">
    <source>
        <dbReference type="SAM" id="SignalP"/>
    </source>
</evidence>
<evidence type="ECO:0000259" key="2">
    <source>
        <dbReference type="Pfam" id="PF13372"/>
    </source>
</evidence>
<sequence length="478" mass="52683">MQFYRFARVSRVAAGVLALTGLALAEQARAESPPQFDPPFHFVRHDDDFAFLAGKASPDLWERFKYIPLGTSMAGPAYLTLGGEVRERWEGYGNINYGLGKVAPGSGYMLQRLEVTADLHATDWLRGFVKFGDDRIFSHRGANSTTDTDRAELFERFVDFSPPSPFGDKPNVRYGRQEVSLGFQRLVALREGPNVHRDFDGWRITERIGDASIDFLQLQPVNNSPYAWDDATNRNQRLSGVYATTPALGPVKADLYYLAYDNHNIKLRGMSGSETADTMGARLFGKAGGFDWNLEGAWQTGQFVTGAKTYDVKAHLLAALAGYTFADLPGKPRIGFSANDASGDNSANKSTIGTFNPMYPRLPYFAETAVLVPANVRDIRPILRVEPTKGVDVYIGYDMLWRASTRDGLYGSGFSALPNTSKATGARIGSEFSIDTRWQVNQFLQLGAIFAQFQAGPALTSAGGKNMSYGVLFARLKF</sequence>
<dbReference type="OrthoDB" id="311329at2"/>
<dbReference type="Gene3D" id="2.40.160.100">
    <property type="match status" value="1"/>
</dbReference>
<gene>
    <name evidence="3" type="ORF">SAMN06265338_101113</name>
</gene>
<organism evidence="3 4">
    <name type="scientific">Rhodoblastus acidophilus</name>
    <name type="common">Rhodopseudomonas acidophila</name>
    <dbReference type="NCBI Taxonomy" id="1074"/>
    <lineage>
        <taxon>Bacteria</taxon>
        <taxon>Pseudomonadati</taxon>
        <taxon>Pseudomonadota</taxon>
        <taxon>Alphaproteobacteria</taxon>
        <taxon>Hyphomicrobiales</taxon>
        <taxon>Rhodoblastaceae</taxon>
        <taxon>Rhodoblastus</taxon>
    </lineage>
</organism>
<proteinExistence type="predicted"/>
<dbReference type="Pfam" id="PF13372">
    <property type="entry name" value="Alginate_exp"/>
    <property type="match status" value="1"/>
</dbReference>